<sequence length="235" mass="27023">MKRDNLNAFLLHRRPYRETSYLAEFFTQEEGKVHAVCKGVRGSKSDRKSLLQPFQPILVTVYGRNELKNAGSVESVSKPFPLVGRAMFSGMYLNELLSRCLPIEVAFPNVFDAYTDALQALTENAPLEPLLRNFELLLLDELGYTPDWDYDCETGESILPDSYYQYINEQGFTCAPVNGLRAQIPGNIIIDIAQRHWHPMSLKWSKHIMRQAFLPILGTKPLKSRELFLHMEQQR</sequence>
<evidence type="ECO:0000256" key="6">
    <source>
        <dbReference type="ARBA" id="ARBA00023204"/>
    </source>
</evidence>
<dbReference type="PANTHER" id="PTHR33991:SF1">
    <property type="entry name" value="DNA REPAIR PROTEIN RECO"/>
    <property type="match status" value="1"/>
</dbReference>
<dbReference type="InterPro" id="IPR042242">
    <property type="entry name" value="RecO_C"/>
</dbReference>
<evidence type="ECO:0000256" key="3">
    <source>
        <dbReference type="ARBA" id="ARBA00021310"/>
    </source>
</evidence>
<dbReference type="Gene3D" id="2.40.50.140">
    <property type="entry name" value="Nucleic acid-binding proteins"/>
    <property type="match status" value="1"/>
</dbReference>
<dbReference type="NCBIfam" id="TIGR00613">
    <property type="entry name" value="reco"/>
    <property type="match status" value="1"/>
</dbReference>
<evidence type="ECO:0000256" key="2">
    <source>
        <dbReference type="ARBA" id="ARBA00007452"/>
    </source>
</evidence>
<keyword evidence="11" id="KW-1185">Reference proteome</keyword>
<feature type="domain" description="DNA replication/recombination mediator RecO N-terminal" evidence="9">
    <location>
        <begin position="5"/>
        <end position="76"/>
    </location>
</feature>
<dbReference type="PANTHER" id="PTHR33991">
    <property type="entry name" value="DNA REPAIR PROTEIN RECO"/>
    <property type="match status" value="1"/>
</dbReference>
<keyword evidence="5 8" id="KW-0233">DNA recombination</keyword>
<dbReference type="InterPro" id="IPR037278">
    <property type="entry name" value="ARFGAP/RecO"/>
</dbReference>
<gene>
    <name evidence="8 10" type="primary">recO</name>
    <name evidence="10" type="ORF">OE749_02430</name>
</gene>
<dbReference type="Proteomes" id="UP001652504">
    <property type="component" value="Unassembled WGS sequence"/>
</dbReference>
<dbReference type="SUPFAM" id="SSF57863">
    <property type="entry name" value="ArfGap/RecO-like zinc finger"/>
    <property type="match status" value="1"/>
</dbReference>
<evidence type="ECO:0000256" key="4">
    <source>
        <dbReference type="ARBA" id="ARBA00022763"/>
    </source>
</evidence>
<evidence type="ECO:0000259" key="9">
    <source>
        <dbReference type="Pfam" id="PF11967"/>
    </source>
</evidence>
<dbReference type="RefSeq" id="WP_263710750.1">
    <property type="nucleotide sequence ID" value="NZ_JAOWKX010000001.1"/>
</dbReference>
<dbReference type="EMBL" id="JAOWKX010000001">
    <property type="protein sequence ID" value="MCV2883554.1"/>
    <property type="molecule type" value="Genomic_DNA"/>
</dbReference>
<protein>
    <recommendedName>
        <fullName evidence="3 8">DNA repair protein RecO</fullName>
    </recommendedName>
    <alternativeName>
        <fullName evidence="7 8">Recombination protein O</fullName>
    </alternativeName>
</protein>
<comment type="similarity">
    <text evidence="2 8">Belongs to the RecO family.</text>
</comment>
<dbReference type="SUPFAM" id="SSF50249">
    <property type="entry name" value="Nucleic acid-binding proteins"/>
    <property type="match status" value="1"/>
</dbReference>
<evidence type="ECO:0000313" key="11">
    <source>
        <dbReference type="Proteomes" id="UP001652504"/>
    </source>
</evidence>
<dbReference type="Gene3D" id="1.20.1440.120">
    <property type="entry name" value="Recombination protein O, C-terminal domain"/>
    <property type="match status" value="1"/>
</dbReference>
<accession>A0ABT3A4T3</accession>
<comment type="function">
    <text evidence="1 8">Involved in DNA repair and RecF pathway recombination.</text>
</comment>
<dbReference type="InterPro" id="IPR012340">
    <property type="entry name" value="NA-bd_OB-fold"/>
</dbReference>
<dbReference type="HAMAP" id="MF_00201">
    <property type="entry name" value="RecO"/>
    <property type="match status" value="1"/>
</dbReference>
<comment type="caution">
    <text evidence="10">The sequence shown here is derived from an EMBL/GenBank/DDBJ whole genome shotgun (WGS) entry which is preliminary data.</text>
</comment>
<evidence type="ECO:0000313" key="10">
    <source>
        <dbReference type="EMBL" id="MCV2883554.1"/>
    </source>
</evidence>
<proteinExistence type="inferred from homology"/>
<evidence type="ECO:0000256" key="5">
    <source>
        <dbReference type="ARBA" id="ARBA00023172"/>
    </source>
</evidence>
<dbReference type="Pfam" id="PF02565">
    <property type="entry name" value="RecO_C"/>
    <property type="match status" value="1"/>
</dbReference>
<reference evidence="10 11" key="1">
    <citation type="submission" date="2022-10" db="EMBL/GenBank/DDBJ databases">
        <title>Aestuariibacter sp. AA17 isolated from Montipora capitata coral fragment.</title>
        <authorList>
            <person name="Emsley S.A."/>
            <person name="Pfannmuller K.M."/>
            <person name="Loughran R.M."/>
            <person name="Shlafstein M."/>
            <person name="Papke E."/>
            <person name="Saw J.H."/>
            <person name="Ushijima B."/>
            <person name="Videau P."/>
        </authorList>
    </citation>
    <scope>NUCLEOTIDE SEQUENCE [LARGE SCALE GENOMIC DNA]</scope>
    <source>
        <strain evidence="10 11">AA17</strain>
    </source>
</reference>
<evidence type="ECO:0000256" key="7">
    <source>
        <dbReference type="ARBA" id="ARBA00033409"/>
    </source>
</evidence>
<keyword evidence="4 8" id="KW-0227">DNA damage</keyword>
<evidence type="ECO:0000256" key="8">
    <source>
        <dbReference type="HAMAP-Rule" id="MF_00201"/>
    </source>
</evidence>
<dbReference type="Pfam" id="PF11967">
    <property type="entry name" value="RecO_N"/>
    <property type="match status" value="1"/>
</dbReference>
<name>A0ABT3A4T3_9ALTE</name>
<dbReference type="InterPro" id="IPR003717">
    <property type="entry name" value="RecO"/>
</dbReference>
<dbReference type="InterPro" id="IPR022572">
    <property type="entry name" value="DNA_rep/recomb_RecO_N"/>
</dbReference>
<keyword evidence="6 8" id="KW-0234">DNA repair</keyword>
<evidence type="ECO:0000256" key="1">
    <source>
        <dbReference type="ARBA" id="ARBA00003065"/>
    </source>
</evidence>
<organism evidence="10 11">
    <name type="scientific">Fluctibacter corallii</name>
    <dbReference type="NCBI Taxonomy" id="2984329"/>
    <lineage>
        <taxon>Bacteria</taxon>
        <taxon>Pseudomonadati</taxon>
        <taxon>Pseudomonadota</taxon>
        <taxon>Gammaproteobacteria</taxon>
        <taxon>Alteromonadales</taxon>
        <taxon>Alteromonadaceae</taxon>
        <taxon>Fluctibacter</taxon>
    </lineage>
</organism>